<evidence type="ECO:0000256" key="10">
    <source>
        <dbReference type="ARBA" id="ARBA00022840"/>
    </source>
</evidence>
<feature type="domain" description="PAC" evidence="17">
    <location>
        <begin position="568"/>
        <end position="619"/>
    </location>
</feature>
<dbReference type="Pfam" id="PF00989">
    <property type="entry name" value="PAS"/>
    <property type="match status" value="1"/>
</dbReference>
<dbReference type="PROSITE" id="PS50110">
    <property type="entry name" value="RESPONSE_REGULATORY"/>
    <property type="match status" value="2"/>
</dbReference>
<protein>
    <recommendedName>
        <fullName evidence="4">histidine kinase</fullName>
        <ecNumber evidence="4">2.7.13.3</ecNumber>
    </recommendedName>
</protein>
<dbReference type="InterPro" id="IPR003594">
    <property type="entry name" value="HATPase_dom"/>
</dbReference>
<gene>
    <name evidence="18" type="ORF">CWE09_11600</name>
</gene>
<keyword evidence="12" id="KW-0472">Membrane</keyword>
<dbReference type="Gene3D" id="3.40.50.2300">
    <property type="match status" value="2"/>
</dbReference>
<dbReference type="InterPro" id="IPR001789">
    <property type="entry name" value="Sig_transdc_resp-reg_receiver"/>
</dbReference>
<dbReference type="CDD" id="cd00156">
    <property type="entry name" value="REC"/>
    <property type="match status" value="1"/>
</dbReference>
<evidence type="ECO:0000256" key="7">
    <source>
        <dbReference type="ARBA" id="ARBA00022679"/>
    </source>
</evidence>
<feature type="domain" description="PAS" evidence="16">
    <location>
        <begin position="353"/>
        <end position="425"/>
    </location>
</feature>
<keyword evidence="8" id="KW-0547">Nucleotide-binding</keyword>
<organism evidence="18 19">
    <name type="scientific">Aliidiomarina minuta</name>
    <dbReference type="NCBI Taxonomy" id="880057"/>
    <lineage>
        <taxon>Bacteria</taxon>
        <taxon>Pseudomonadati</taxon>
        <taxon>Pseudomonadota</taxon>
        <taxon>Gammaproteobacteria</taxon>
        <taxon>Alteromonadales</taxon>
        <taxon>Idiomarinaceae</taxon>
        <taxon>Aliidiomarina</taxon>
    </lineage>
</organism>
<evidence type="ECO:0000256" key="13">
    <source>
        <dbReference type="PROSITE-ProRule" id="PRU00169"/>
    </source>
</evidence>
<evidence type="ECO:0000259" key="14">
    <source>
        <dbReference type="PROSITE" id="PS50109"/>
    </source>
</evidence>
<dbReference type="SMART" id="SM00388">
    <property type="entry name" value="HisKA"/>
    <property type="match status" value="1"/>
</dbReference>
<evidence type="ECO:0000313" key="18">
    <source>
        <dbReference type="EMBL" id="RUO24492.1"/>
    </source>
</evidence>
<accession>A0A432W4Q7</accession>
<dbReference type="CDD" id="cd00130">
    <property type="entry name" value="PAS"/>
    <property type="match status" value="2"/>
</dbReference>
<dbReference type="Pfam" id="PF00072">
    <property type="entry name" value="Response_reg"/>
    <property type="match status" value="2"/>
</dbReference>
<evidence type="ECO:0000256" key="4">
    <source>
        <dbReference type="ARBA" id="ARBA00012438"/>
    </source>
</evidence>
<evidence type="ECO:0000256" key="3">
    <source>
        <dbReference type="ARBA" id="ARBA00004314"/>
    </source>
</evidence>
<dbReference type="EMBL" id="PIPL01000002">
    <property type="protein sequence ID" value="RUO24492.1"/>
    <property type="molecule type" value="Genomic_DNA"/>
</dbReference>
<dbReference type="InterPro" id="IPR000014">
    <property type="entry name" value="PAS"/>
</dbReference>
<dbReference type="PANTHER" id="PTHR43047:SF72">
    <property type="entry name" value="OSMOSENSING HISTIDINE PROTEIN KINASE SLN1"/>
    <property type="match status" value="1"/>
</dbReference>
<dbReference type="GO" id="GO:0000155">
    <property type="term" value="F:phosphorelay sensor kinase activity"/>
    <property type="evidence" value="ECO:0007669"/>
    <property type="project" value="InterPro"/>
</dbReference>
<evidence type="ECO:0000256" key="1">
    <source>
        <dbReference type="ARBA" id="ARBA00000085"/>
    </source>
</evidence>
<dbReference type="InterPro" id="IPR005467">
    <property type="entry name" value="His_kinase_dom"/>
</dbReference>
<dbReference type="AlphaFoldDB" id="A0A432W4Q7"/>
<evidence type="ECO:0000256" key="11">
    <source>
        <dbReference type="ARBA" id="ARBA00023012"/>
    </source>
</evidence>
<evidence type="ECO:0000256" key="6">
    <source>
        <dbReference type="ARBA" id="ARBA00022553"/>
    </source>
</evidence>
<dbReference type="PROSITE" id="PS50109">
    <property type="entry name" value="HIS_KIN"/>
    <property type="match status" value="1"/>
</dbReference>
<dbReference type="CDD" id="cd00082">
    <property type="entry name" value="HisKA"/>
    <property type="match status" value="1"/>
</dbReference>
<dbReference type="OrthoDB" id="9804645at2"/>
<dbReference type="SUPFAM" id="SSF47384">
    <property type="entry name" value="Homodimeric domain of signal transducing histidine kinase"/>
    <property type="match status" value="1"/>
</dbReference>
<dbReference type="SUPFAM" id="SSF55781">
    <property type="entry name" value="GAF domain-like"/>
    <property type="match status" value="2"/>
</dbReference>
<dbReference type="PROSITE" id="PS50113">
    <property type="entry name" value="PAC"/>
    <property type="match status" value="2"/>
</dbReference>
<feature type="domain" description="Response regulatory" evidence="15">
    <location>
        <begin position="989"/>
        <end position="1099"/>
    </location>
</feature>
<evidence type="ECO:0000259" key="15">
    <source>
        <dbReference type="PROSITE" id="PS50110"/>
    </source>
</evidence>
<evidence type="ECO:0000256" key="9">
    <source>
        <dbReference type="ARBA" id="ARBA00022777"/>
    </source>
</evidence>
<dbReference type="PROSITE" id="PS50112">
    <property type="entry name" value="PAS"/>
    <property type="match status" value="1"/>
</dbReference>
<dbReference type="Gene3D" id="1.10.287.130">
    <property type="match status" value="1"/>
</dbReference>
<dbReference type="InterPro" id="IPR036097">
    <property type="entry name" value="HisK_dim/P_sf"/>
</dbReference>
<keyword evidence="7" id="KW-0808">Transferase</keyword>
<dbReference type="RefSeq" id="WP_126804194.1">
    <property type="nucleotide sequence ID" value="NZ_PIPL01000002.1"/>
</dbReference>
<feature type="modified residue" description="4-aspartylphosphate" evidence="13">
    <location>
        <position position="1037"/>
    </location>
</feature>
<evidence type="ECO:0000256" key="12">
    <source>
        <dbReference type="ARBA" id="ARBA00023136"/>
    </source>
</evidence>
<dbReference type="EC" id="2.7.13.3" evidence="4"/>
<dbReference type="InterPro" id="IPR001610">
    <property type="entry name" value="PAC"/>
</dbReference>
<dbReference type="GO" id="GO:0045121">
    <property type="term" value="C:membrane raft"/>
    <property type="evidence" value="ECO:0007669"/>
    <property type="project" value="UniProtKB-SubCell"/>
</dbReference>
<feature type="domain" description="Response regulatory" evidence="15">
    <location>
        <begin position="866"/>
        <end position="982"/>
    </location>
</feature>
<dbReference type="FunFam" id="3.30.565.10:FF:000023">
    <property type="entry name" value="PAS domain-containing sensor histidine kinase"/>
    <property type="match status" value="1"/>
</dbReference>
<keyword evidence="19" id="KW-1185">Reference proteome</keyword>
<dbReference type="InterPro" id="IPR000700">
    <property type="entry name" value="PAS-assoc_C"/>
</dbReference>
<evidence type="ECO:0000313" key="19">
    <source>
        <dbReference type="Proteomes" id="UP000288293"/>
    </source>
</evidence>
<evidence type="ECO:0000256" key="2">
    <source>
        <dbReference type="ARBA" id="ARBA00004236"/>
    </source>
</evidence>
<dbReference type="SUPFAM" id="SSF52172">
    <property type="entry name" value="CheY-like"/>
    <property type="match status" value="2"/>
</dbReference>
<comment type="catalytic activity">
    <reaction evidence="1">
        <text>ATP + protein L-histidine = ADP + protein N-phospho-L-histidine.</text>
        <dbReference type="EC" id="2.7.13.3"/>
    </reaction>
</comment>
<dbReference type="InterPro" id="IPR003661">
    <property type="entry name" value="HisK_dim/P_dom"/>
</dbReference>
<reference evidence="18 19" key="1">
    <citation type="journal article" date="2011" name="Front. Microbiol.">
        <title>Genomic signatures of strain selection and enhancement in Bacillus atrophaeus var. globigii, a historical biowarfare simulant.</title>
        <authorList>
            <person name="Gibbons H.S."/>
            <person name="Broomall S.M."/>
            <person name="McNew L.A."/>
            <person name="Daligault H."/>
            <person name="Chapman C."/>
            <person name="Bruce D."/>
            <person name="Karavis M."/>
            <person name="Krepps M."/>
            <person name="McGregor P.A."/>
            <person name="Hong C."/>
            <person name="Park K.H."/>
            <person name="Akmal A."/>
            <person name="Feldman A."/>
            <person name="Lin J.S."/>
            <person name="Chang W.E."/>
            <person name="Higgs B.W."/>
            <person name="Demirev P."/>
            <person name="Lindquist J."/>
            <person name="Liem A."/>
            <person name="Fochler E."/>
            <person name="Read T.D."/>
            <person name="Tapia R."/>
            <person name="Johnson S."/>
            <person name="Bishop-Lilly K.A."/>
            <person name="Detter C."/>
            <person name="Han C."/>
            <person name="Sozhamannan S."/>
            <person name="Rosenzweig C.N."/>
            <person name="Skowronski E.W."/>
        </authorList>
    </citation>
    <scope>NUCLEOTIDE SEQUENCE [LARGE SCALE GENOMIC DNA]</scope>
    <source>
        <strain evidence="18 19">MLST1</strain>
    </source>
</reference>
<dbReference type="CDD" id="cd16922">
    <property type="entry name" value="HATPase_EvgS-ArcB-TorS-like"/>
    <property type="match status" value="1"/>
</dbReference>
<comment type="caution">
    <text evidence="18">The sequence shown here is derived from an EMBL/GenBank/DDBJ whole genome shotgun (WGS) entry which is preliminary data.</text>
</comment>
<dbReference type="PANTHER" id="PTHR43047">
    <property type="entry name" value="TWO-COMPONENT HISTIDINE PROTEIN KINASE"/>
    <property type="match status" value="1"/>
</dbReference>
<dbReference type="Pfam" id="PF13426">
    <property type="entry name" value="PAS_9"/>
    <property type="match status" value="1"/>
</dbReference>
<feature type="domain" description="PAC" evidence="17">
    <location>
        <begin position="441"/>
        <end position="493"/>
    </location>
</feature>
<dbReference type="InterPro" id="IPR036890">
    <property type="entry name" value="HATPase_C_sf"/>
</dbReference>
<evidence type="ECO:0000256" key="5">
    <source>
        <dbReference type="ARBA" id="ARBA00022475"/>
    </source>
</evidence>
<proteinExistence type="predicted"/>
<keyword evidence="11" id="KW-0902">Two-component regulatory system</keyword>
<dbReference type="Gene3D" id="3.30.565.10">
    <property type="entry name" value="Histidine kinase-like ATPase, C-terminal domain"/>
    <property type="match status" value="1"/>
</dbReference>
<dbReference type="Proteomes" id="UP000288293">
    <property type="component" value="Unassembled WGS sequence"/>
</dbReference>
<dbReference type="InterPro" id="IPR011006">
    <property type="entry name" value="CheY-like_superfamily"/>
</dbReference>
<dbReference type="SUPFAM" id="SSF55874">
    <property type="entry name" value="ATPase domain of HSP90 chaperone/DNA topoisomerase II/histidine kinase"/>
    <property type="match status" value="1"/>
</dbReference>
<dbReference type="SMART" id="SM00448">
    <property type="entry name" value="REC"/>
    <property type="match status" value="2"/>
</dbReference>
<dbReference type="PRINTS" id="PR00344">
    <property type="entry name" value="BCTRLSENSOR"/>
</dbReference>
<dbReference type="GO" id="GO:0005886">
    <property type="term" value="C:plasma membrane"/>
    <property type="evidence" value="ECO:0007669"/>
    <property type="project" value="UniProtKB-SubCell"/>
</dbReference>
<dbReference type="SMART" id="SM00387">
    <property type="entry name" value="HATPase_c"/>
    <property type="match status" value="1"/>
</dbReference>
<dbReference type="Gene3D" id="3.30.450.40">
    <property type="match status" value="2"/>
</dbReference>
<dbReference type="SMART" id="SM00065">
    <property type="entry name" value="GAF"/>
    <property type="match status" value="2"/>
</dbReference>
<dbReference type="SUPFAM" id="SSF55785">
    <property type="entry name" value="PYP-like sensor domain (PAS domain)"/>
    <property type="match status" value="2"/>
</dbReference>
<dbReference type="Pfam" id="PF01590">
    <property type="entry name" value="GAF"/>
    <property type="match status" value="2"/>
</dbReference>
<evidence type="ECO:0000256" key="8">
    <source>
        <dbReference type="ARBA" id="ARBA00022741"/>
    </source>
</evidence>
<dbReference type="SMART" id="SM00091">
    <property type="entry name" value="PAS"/>
    <property type="match status" value="2"/>
</dbReference>
<dbReference type="FunFam" id="1.10.287.130:FF:000001">
    <property type="entry name" value="Two-component sensor histidine kinase"/>
    <property type="match status" value="1"/>
</dbReference>
<keyword evidence="10" id="KW-0067">ATP-binding</keyword>
<dbReference type="InterPro" id="IPR004358">
    <property type="entry name" value="Sig_transdc_His_kin-like_C"/>
</dbReference>
<dbReference type="NCBIfam" id="TIGR00229">
    <property type="entry name" value="sensory_box"/>
    <property type="match status" value="2"/>
</dbReference>
<dbReference type="Pfam" id="PF02518">
    <property type="entry name" value="HATPase_c"/>
    <property type="match status" value="1"/>
</dbReference>
<dbReference type="GO" id="GO:0009927">
    <property type="term" value="F:histidine phosphotransfer kinase activity"/>
    <property type="evidence" value="ECO:0007669"/>
    <property type="project" value="TreeGrafter"/>
</dbReference>
<dbReference type="GO" id="GO:0005524">
    <property type="term" value="F:ATP binding"/>
    <property type="evidence" value="ECO:0007669"/>
    <property type="project" value="UniProtKB-KW"/>
</dbReference>
<keyword evidence="9" id="KW-0418">Kinase</keyword>
<dbReference type="SMART" id="SM00086">
    <property type="entry name" value="PAC"/>
    <property type="match status" value="2"/>
</dbReference>
<dbReference type="Gene3D" id="3.30.450.20">
    <property type="entry name" value="PAS domain"/>
    <property type="match status" value="2"/>
</dbReference>
<dbReference type="Pfam" id="PF00512">
    <property type="entry name" value="HisKA"/>
    <property type="match status" value="1"/>
</dbReference>
<evidence type="ECO:0000259" key="17">
    <source>
        <dbReference type="PROSITE" id="PS50113"/>
    </source>
</evidence>
<keyword evidence="5" id="KW-1003">Cell membrane</keyword>
<dbReference type="InterPro" id="IPR029016">
    <property type="entry name" value="GAF-like_dom_sf"/>
</dbReference>
<feature type="domain" description="Histidine kinase" evidence="14">
    <location>
        <begin position="623"/>
        <end position="845"/>
    </location>
</feature>
<dbReference type="InterPro" id="IPR013767">
    <property type="entry name" value="PAS_fold"/>
</dbReference>
<dbReference type="InterPro" id="IPR035965">
    <property type="entry name" value="PAS-like_dom_sf"/>
</dbReference>
<feature type="modified residue" description="4-aspartylphosphate" evidence="13">
    <location>
        <position position="915"/>
    </location>
</feature>
<dbReference type="GO" id="GO:0006355">
    <property type="term" value="P:regulation of DNA-templated transcription"/>
    <property type="evidence" value="ECO:0007669"/>
    <property type="project" value="InterPro"/>
</dbReference>
<keyword evidence="6 13" id="KW-0597">Phosphoprotein</keyword>
<sequence length="1107" mass="123096">MITSDKEQQRLQALWDSELLDSSAEQRFDRITRLAQQVFDVPIALISLVDDYRQWFKSKQGLDVCETPREYAFCKYPVDSGEPLIVNNASEHPDFINNPLVTGEPHIRFYAGVPIHSPEGHVLGTLCVIDTKPRDLDQPQLDFLTDLAHSVESLVAADALKLQLTELQTLRTEAAYQASLNQAKADLAIQVQMNNFPLNEQFKLIVKTCCEALDTETASIWLKQDEDTIECNGQYERLSDTYSSGVTLAMQDQPEYWQYLKANSEVVAADVTQHAVLDSLVKDYLAPQQVLSLLDVLIRDESGFEGCLCIESRTQRRSWSPIEVIFAHDIASLISKLQAVHRQQKVAEQSAALASTLSAVMEAAVDVAIIATASDGTIRIFNRGAQNMLGYSESEVLTKETPLLFHDVAELTSVAENLQLPITNGPSFEFFQYAVDSAELSHRHWTYVRKDGSKIKVLLKLSKTHDQAGNVSGYLGIALDVTDELAAEKESTVQQSRLRALFDLSPVGIALNDFKTGKFLDGNAKLVEPSGYTEEQFRELSYFDLTPSEYYDKEQEMLESMLSKGRYGPFEKEYIRKDGTRYPVLLNGVVIEDLEGQKLIWSIIEDISERKELEEMKSQFISTVSHELRTPLTSVAGALSLLLSGRLGEISPKAQSMLTIANNNSKRLVTLINDLLDFEKLASGNMRFELDSHALVPLVQSAIDDSSTYATQKNIQIQLKTSDLEVDKTYVKVDEERFHQIMNNLLSNALKFSAADSSIDINVVGLPGFVRVMVTDHGLGIPDDFKDKIFKRFQQARASDTRATNGTGLGLAITKELIEAMGGQIDFVSTPGKGSCFYFDLPLTVQHEDELHIVSKPIITADSLRNALVIEDDPDTCEVLAEIYIGHGFHVQTATTVSVARESIHTQAFELISLDLNLPDGKGLDFLHEIRASDLNAESKVIIISGQEMSGSAPENYRSARLDWLLKPVSESMLTKVINRIAGKKEAFHVLHVEDDNDLSQVVSSILGNNFKVTHAATCKLARKFIRESKFDAVLLDVGLPDGSGTRLIPDIKASNPDAAIIILSGQDLSHTTAFEIHNALLKTDLPSIDLQETLYQALKQPKRNEF</sequence>
<comment type="subcellular location">
    <subcellularLocation>
        <location evidence="2">Cell membrane</location>
    </subcellularLocation>
    <subcellularLocation>
        <location evidence="3">Membrane raft</location>
        <topology evidence="3">Multi-pass membrane protein</topology>
    </subcellularLocation>
</comment>
<dbReference type="InterPro" id="IPR003018">
    <property type="entry name" value="GAF"/>
</dbReference>
<evidence type="ECO:0000259" key="16">
    <source>
        <dbReference type="PROSITE" id="PS50112"/>
    </source>
</evidence>
<name>A0A432W4Q7_9GAMM</name>